<keyword evidence="2" id="KW-1185">Reference proteome</keyword>
<proteinExistence type="predicted"/>
<organism evidence="1 2">
    <name type="scientific">Desulfatibacillum aliphaticivorans</name>
    <dbReference type="NCBI Taxonomy" id="218208"/>
    <lineage>
        <taxon>Bacteria</taxon>
        <taxon>Pseudomonadati</taxon>
        <taxon>Thermodesulfobacteriota</taxon>
        <taxon>Desulfobacteria</taxon>
        <taxon>Desulfobacterales</taxon>
        <taxon>Desulfatibacillaceae</taxon>
        <taxon>Desulfatibacillum</taxon>
    </lineage>
</organism>
<dbReference type="EMBL" id="CP001322">
    <property type="protein sequence ID" value="ACL02595.1"/>
    <property type="molecule type" value="Genomic_DNA"/>
</dbReference>
<protein>
    <submittedName>
        <fullName evidence="1">Uncharacterized protein</fullName>
    </submittedName>
</protein>
<dbReference type="HOGENOM" id="CLU_2000179_0_0_7"/>
<dbReference type="KEGG" id="dal:Dalk_0890"/>
<name>B8FI28_DESAL</name>
<dbReference type="Proteomes" id="UP000000739">
    <property type="component" value="Chromosome"/>
</dbReference>
<reference evidence="1 2" key="1">
    <citation type="journal article" date="2012" name="Environ. Microbiol.">
        <title>The genome sequence of Desulfatibacillum alkenivorans AK-01: a blueprint for anaerobic alkane oxidation.</title>
        <authorList>
            <person name="Callaghan A.V."/>
            <person name="Morris B.E."/>
            <person name="Pereira I.A."/>
            <person name="McInerney M.J."/>
            <person name="Austin R.N."/>
            <person name="Groves J.T."/>
            <person name="Kukor J.J."/>
            <person name="Suflita J.M."/>
            <person name="Young L.Y."/>
            <person name="Zylstra G.J."/>
            <person name="Wawrik B."/>
        </authorList>
    </citation>
    <scope>NUCLEOTIDE SEQUENCE [LARGE SCALE GENOMIC DNA]</scope>
    <source>
        <strain evidence="1 2">AK-01</strain>
    </source>
</reference>
<sequence length="124" mass="14745">MKHKVFVQFDAQFPEIPNSRIYNAEYLAEQLVQNLQSHYNEIEHDLWKDCGWFISCSSGKGVYNLFFAKYFDEEKWQMTMDSGLSFLYCVFLRKTGTLDDFKHFSENVLSILNDNEYITQIEIV</sequence>
<accession>B8FI28</accession>
<dbReference type="AlphaFoldDB" id="B8FI28"/>
<evidence type="ECO:0000313" key="2">
    <source>
        <dbReference type="Proteomes" id="UP000000739"/>
    </source>
</evidence>
<dbReference type="RefSeq" id="WP_012610033.1">
    <property type="nucleotide sequence ID" value="NC_011768.1"/>
</dbReference>
<evidence type="ECO:0000313" key="1">
    <source>
        <dbReference type="EMBL" id="ACL02595.1"/>
    </source>
</evidence>
<gene>
    <name evidence="1" type="ordered locus">Dalk_0890</name>
</gene>